<keyword evidence="1" id="KW-0805">Transcription regulation</keyword>
<dbReference type="PROSITE" id="PS50987">
    <property type="entry name" value="HTH_ARSR_2"/>
    <property type="match status" value="1"/>
</dbReference>
<keyword evidence="6" id="KW-1185">Reference proteome</keyword>
<protein>
    <submittedName>
        <fullName evidence="5">Helix-turn-helix transcriptional regulator</fullName>
    </submittedName>
</protein>
<evidence type="ECO:0000313" key="6">
    <source>
        <dbReference type="Proteomes" id="UP000325122"/>
    </source>
</evidence>
<dbReference type="InterPro" id="IPR001845">
    <property type="entry name" value="HTH_ArsR_DNA-bd_dom"/>
</dbReference>
<evidence type="ECO:0000256" key="1">
    <source>
        <dbReference type="ARBA" id="ARBA00023015"/>
    </source>
</evidence>
<dbReference type="PRINTS" id="PR00778">
    <property type="entry name" value="HTHARSR"/>
</dbReference>
<evidence type="ECO:0000259" key="4">
    <source>
        <dbReference type="PROSITE" id="PS50987"/>
    </source>
</evidence>
<dbReference type="PANTHER" id="PTHR43132">
    <property type="entry name" value="ARSENICAL RESISTANCE OPERON REPRESSOR ARSR-RELATED"/>
    <property type="match status" value="1"/>
</dbReference>
<dbReference type="EMBL" id="VWOJ01000002">
    <property type="protein sequence ID" value="KAA5803435.1"/>
    <property type="molecule type" value="Genomic_DNA"/>
</dbReference>
<organism evidence="5 6">
    <name type="scientific">Alkalicaulis satelles</name>
    <dbReference type="NCBI Taxonomy" id="2609175"/>
    <lineage>
        <taxon>Bacteria</taxon>
        <taxon>Pseudomonadati</taxon>
        <taxon>Pseudomonadota</taxon>
        <taxon>Alphaproteobacteria</taxon>
        <taxon>Maricaulales</taxon>
        <taxon>Maricaulaceae</taxon>
        <taxon>Alkalicaulis</taxon>
    </lineage>
</organism>
<dbReference type="GO" id="GO:0003700">
    <property type="term" value="F:DNA-binding transcription factor activity"/>
    <property type="evidence" value="ECO:0007669"/>
    <property type="project" value="InterPro"/>
</dbReference>
<dbReference type="CDD" id="cd00090">
    <property type="entry name" value="HTH_ARSR"/>
    <property type="match status" value="1"/>
</dbReference>
<dbReference type="InterPro" id="IPR011991">
    <property type="entry name" value="ArsR-like_HTH"/>
</dbReference>
<dbReference type="Pfam" id="PF12840">
    <property type="entry name" value="HTH_20"/>
    <property type="match status" value="1"/>
</dbReference>
<dbReference type="InterPro" id="IPR051011">
    <property type="entry name" value="Metal_resp_trans_reg"/>
</dbReference>
<evidence type="ECO:0000256" key="2">
    <source>
        <dbReference type="ARBA" id="ARBA00023125"/>
    </source>
</evidence>
<evidence type="ECO:0000256" key="3">
    <source>
        <dbReference type="ARBA" id="ARBA00023163"/>
    </source>
</evidence>
<accession>A0A5M6ZGU7</accession>
<dbReference type="NCBIfam" id="NF033788">
    <property type="entry name" value="HTH_metalloreg"/>
    <property type="match status" value="1"/>
</dbReference>
<dbReference type="Proteomes" id="UP000325122">
    <property type="component" value="Unassembled WGS sequence"/>
</dbReference>
<evidence type="ECO:0000313" key="5">
    <source>
        <dbReference type="EMBL" id="KAA5803435.1"/>
    </source>
</evidence>
<dbReference type="InterPro" id="IPR036388">
    <property type="entry name" value="WH-like_DNA-bd_sf"/>
</dbReference>
<proteinExistence type="predicted"/>
<dbReference type="InterPro" id="IPR036390">
    <property type="entry name" value="WH_DNA-bd_sf"/>
</dbReference>
<sequence>MTAAVSITTDALTAEAAGRLAALAHETRLTVFRALMRAGPDGLAAGALAQAAGVSASNLSAHLSVLLNAGLVSVRRDGRQRIYAPDFAHVRELLGFLVNECCQGAPEVCGGLIRC</sequence>
<feature type="domain" description="HTH arsR-type" evidence="4">
    <location>
        <begin position="8"/>
        <end position="105"/>
    </location>
</feature>
<gene>
    <name evidence="5" type="ORF">F1654_06400</name>
</gene>
<dbReference type="SMART" id="SM00418">
    <property type="entry name" value="HTH_ARSR"/>
    <property type="match status" value="1"/>
</dbReference>
<dbReference type="AlphaFoldDB" id="A0A5M6ZGU7"/>
<dbReference type="SUPFAM" id="SSF46785">
    <property type="entry name" value="Winged helix' DNA-binding domain"/>
    <property type="match status" value="1"/>
</dbReference>
<reference evidence="5 6" key="1">
    <citation type="submission" date="2019-09" db="EMBL/GenBank/DDBJ databases">
        <authorList>
            <person name="Kevbrin V."/>
            <person name="Grouzdev D.S."/>
        </authorList>
    </citation>
    <scope>NUCLEOTIDE SEQUENCE [LARGE SCALE GENOMIC DNA]</scope>
    <source>
        <strain evidence="5 6">G-192</strain>
    </source>
</reference>
<keyword evidence="3" id="KW-0804">Transcription</keyword>
<dbReference type="GO" id="GO:0003677">
    <property type="term" value="F:DNA binding"/>
    <property type="evidence" value="ECO:0007669"/>
    <property type="project" value="UniProtKB-KW"/>
</dbReference>
<dbReference type="Gene3D" id="1.10.10.10">
    <property type="entry name" value="Winged helix-like DNA-binding domain superfamily/Winged helix DNA-binding domain"/>
    <property type="match status" value="1"/>
</dbReference>
<keyword evidence="2" id="KW-0238">DNA-binding</keyword>
<name>A0A5M6ZGU7_9PROT</name>
<dbReference type="RefSeq" id="WP_150022703.1">
    <property type="nucleotide sequence ID" value="NZ_VWOJ01000002.1"/>
</dbReference>
<dbReference type="PANTHER" id="PTHR43132:SF2">
    <property type="entry name" value="ARSENICAL RESISTANCE OPERON REPRESSOR ARSR-RELATED"/>
    <property type="match status" value="1"/>
</dbReference>
<comment type="caution">
    <text evidence="5">The sequence shown here is derived from an EMBL/GenBank/DDBJ whole genome shotgun (WGS) entry which is preliminary data.</text>
</comment>